<reference evidence="2" key="1">
    <citation type="journal article" date="2023" name="Insect Mol. Biol.">
        <title>Genome sequencing provides insights into the evolution of gene families encoding plant cell wall-degrading enzymes in longhorned beetles.</title>
        <authorList>
            <person name="Shin N.R."/>
            <person name="Okamura Y."/>
            <person name="Kirsch R."/>
            <person name="Pauchet Y."/>
        </authorList>
    </citation>
    <scope>NUCLEOTIDE SEQUENCE</scope>
    <source>
        <strain evidence="2">RBIC_L_NR</strain>
    </source>
</reference>
<name>A0AAV8YEM5_9CUCU</name>
<evidence type="ECO:0000313" key="2">
    <source>
        <dbReference type="EMBL" id="KAJ8948928.1"/>
    </source>
</evidence>
<sequence>MPPMNASYSKLESPLPPPPPPPASSVHTNYMQPNPLAQLQQQAEMWHNYQDDMRPRSSDKHKSSQQVIGAKKSIYDARRSTPFQHQPSPPLSIPSPMMMDKHRQTPHALHQVNSTSLPMTPPLSNISMTPPHSNENVPPDETLHHQHIGKTITEETFESKHIIDSVQPLMENNNMQHEPFMPVYGQSVVTQSQFEKIEDVKMKKPPVPPQIRASTKKPSPKPLPDFNEAFGSTERGRFQSPPDPRLAPNKGYLDFFYEDSSQIKFDDFQM</sequence>
<organism evidence="2 3">
    <name type="scientific">Rhamnusium bicolor</name>
    <dbReference type="NCBI Taxonomy" id="1586634"/>
    <lineage>
        <taxon>Eukaryota</taxon>
        <taxon>Metazoa</taxon>
        <taxon>Ecdysozoa</taxon>
        <taxon>Arthropoda</taxon>
        <taxon>Hexapoda</taxon>
        <taxon>Insecta</taxon>
        <taxon>Pterygota</taxon>
        <taxon>Neoptera</taxon>
        <taxon>Endopterygota</taxon>
        <taxon>Coleoptera</taxon>
        <taxon>Polyphaga</taxon>
        <taxon>Cucujiformia</taxon>
        <taxon>Chrysomeloidea</taxon>
        <taxon>Cerambycidae</taxon>
        <taxon>Lepturinae</taxon>
        <taxon>Rhagiini</taxon>
        <taxon>Rhamnusium</taxon>
    </lineage>
</organism>
<protein>
    <submittedName>
        <fullName evidence="2">Uncharacterized protein</fullName>
    </submittedName>
</protein>
<dbReference type="Proteomes" id="UP001162156">
    <property type="component" value="Unassembled WGS sequence"/>
</dbReference>
<dbReference type="AlphaFoldDB" id="A0AAV8YEM5"/>
<proteinExistence type="predicted"/>
<dbReference type="EMBL" id="JANEYF010002264">
    <property type="protein sequence ID" value="KAJ8948928.1"/>
    <property type="molecule type" value="Genomic_DNA"/>
</dbReference>
<evidence type="ECO:0000313" key="3">
    <source>
        <dbReference type="Proteomes" id="UP001162156"/>
    </source>
</evidence>
<feature type="region of interest" description="Disordered" evidence="1">
    <location>
        <begin position="1"/>
        <end position="68"/>
    </location>
</feature>
<feature type="compositionally biased region" description="Basic and acidic residues" evidence="1">
    <location>
        <begin position="49"/>
        <end position="62"/>
    </location>
</feature>
<accession>A0AAV8YEM5</accession>
<keyword evidence="3" id="KW-1185">Reference proteome</keyword>
<feature type="compositionally biased region" description="Polar residues" evidence="1">
    <location>
        <begin position="1"/>
        <end position="10"/>
    </location>
</feature>
<feature type="compositionally biased region" description="Low complexity" evidence="1">
    <location>
        <begin position="32"/>
        <end position="43"/>
    </location>
</feature>
<evidence type="ECO:0000256" key="1">
    <source>
        <dbReference type="SAM" id="MobiDB-lite"/>
    </source>
</evidence>
<comment type="caution">
    <text evidence="2">The sequence shown here is derived from an EMBL/GenBank/DDBJ whole genome shotgun (WGS) entry which is preliminary data.</text>
</comment>
<gene>
    <name evidence="2" type="ORF">NQ314_008330</name>
</gene>
<feature type="compositionally biased region" description="Pro residues" evidence="1">
    <location>
        <begin position="14"/>
        <end position="23"/>
    </location>
</feature>
<feature type="region of interest" description="Disordered" evidence="1">
    <location>
        <begin position="202"/>
        <end position="249"/>
    </location>
</feature>